<dbReference type="GO" id="GO:0006508">
    <property type="term" value="P:proteolysis"/>
    <property type="evidence" value="ECO:0007669"/>
    <property type="project" value="UniProtKB-KW"/>
</dbReference>
<sequence>MQKKDKQKFPAIKVLIVILSGVVIFLIGVFVGRVDIESLTTVGDSRDYVLTGDFYEKSDQVNVNLLWEAWGALEDNYIDKDLNGEDLLNGAVRGLTESLNDPYTFFLSPEENQEYLDGNSSTYQGIGTTLRFNGEYTAIESPIDGFPAREAGLEPGDLILEVDGEDVRNQSAVLVASKIRGDAGTVVTLKIFKVKIQEEQTVEITRQQIDLDNITFEDLGDGIVKIKMIKFTEETLAAFNTQWDSVIQDVLSSNPKGIIIDLRNNPGGFVDAALYTSSEFLERGDVVLIEEDRNGKRETHKVSRAGLLRSVPIVIIVNEGSASASEIFAGALQDHDRATVIGMKTVGKGVEQRRVELQDGSSMHIVFRRWLTPNGKNFTAESPIEPDIEIDYSNDDFKNGVDPQQDKAIEILQQ</sequence>
<feature type="domain" description="PDZ" evidence="7">
    <location>
        <begin position="126"/>
        <end position="195"/>
    </location>
</feature>
<evidence type="ECO:0000313" key="8">
    <source>
        <dbReference type="EMBL" id="HEB13715.1"/>
    </source>
</evidence>
<dbReference type="InterPro" id="IPR004447">
    <property type="entry name" value="Peptidase_S41A"/>
</dbReference>
<reference evidence="8" key="1">
    <citation type="journal article" date="2020" name="mSystems">
        <title>Genome- and Community-Level Interaction Insights into Carbon Utilization and Element Cycling Functions of Hydrothermarchaeota in Hydrothermal Sediment.</title>
        <authorList>
            <person name="Zhou Z."/>
            <person name="Liu Y."/>
            <person name="Xu W."/>
            <person name="Pan J."/>
            <person name="Luo Z.H."/>
            <person name="Li M."/>
        </authorList>
    </citation>
    <scope>NUCLEOTIDE SEQUENCE [LARGE SCALE GENOMIC DNA]</scope>
    <source>
        <strain evidence="8">HyVt-369</strain>
    </source>
</reference>
<dbReference type="SUPFAM" id="SSF50156">
    <property type="entry name" value="PDZ domain-like"/>
    <property type="match status" value="1"/>
</dbReference>
<evidence type="ECO:0000256" key="3">
    <source>
        <dbReference type="ARBA" id="ARBA00022801"/>
    </source>
</evidence>
<dbReference type="EMBL" id="DRHL01000110">
    <property type="protein sequence ID" value="HEB13715.1"/>
    <property type="molecule type" value="Genomic_DNA"/>
</dbReference>
<dbReference type="CDD" id="cd07560">
    <property type="entry name" value="Peptidase_S41_CPP"/>
    <property type="match status" value="1"/>
</dbReference>
<dbReference type="SMART" id="SM00228">
    <property type="entry name" value="PDZ"/>
    <property type="match status" value="1"/>
</dbReference>
<dbReference type="InterPro" id="IPR005151">
    <property type="entry name" value="Tail-specific_protease"/>
</dbReference>
<keyword evidence="2 5" id="KW-0645">Protease</keyword>
<dbReference type="GO" id="GO:0030288">
    <property type="term" value="C:outer membrane-bounded periplasmic space"/>
    <property type="evidence" value="ECO:0007669"/>
    <property type="project" value="TreeGrafter"/>
</dbReference>
<dbReference type="PROSITE" id="PS50106">
    <property type="entry name" value="PDZ"/>
    <property type="match status" value="1"/>
</dbReference>
<dbReference type="SMART" id="SM00245">
    <property type="entry name" value="TSPc"/>
    <property type="match status" value="1"/>
</dbReference>
<dbReference type="GO" id="GO:0007165">
    <property type="term" value="P:signal transduction"/>
    <property type="evidence" value="ECO:0007669"/>
    <property type="project" value="TreeGrafter"/>
</dbReference>
<evidence type="ECO:0000256" key="6">
    <source>
        <dbReference type="SAM" id="Phobius"/>
    </source>
</evidence>
<dbReference type="PANTHER" id="PTHR32060">
    <property type="entry name" value="TAIL-SPECIFIC PROTEASE"/>
    <property type="match status" value="1"/>
</dbReference>
<feature type="transmembrane region" description="Helical" evidence="6">
    <location>
        <begin position="12"/>
        <end position="31"/>
    </location>
</feature>
<dbReference type="InterPro" id="IPR001478">
    <property type="entry name" value="PDZ"/>
</dbReference>
<protein>
    <submittedName>
        <fullName evidence="8">S41 family peptidase</fullName>
    </submittedName>
</protein>
<dbReference type="AlphaFoldDB" id="A0A7C1SQ17"/>
<gene>
    <name evidence="8" type="ORF">ENI13_01910</name>
</gene>
<evidence type="ECO:0000256" key="1">
    <source>
        <dbReference type="ARBA" id="ARBA00009179"/>
    </source>
</evidence>
<keyword evidence="3 5" id="KW-0378">Hydrolase</keyword>
<dbReference type="GO" id="GO:0004175">
    <property type="term" value="F:endopeptidase activity"/>
    <property type="evidence" value="ECO:0007669"/>
    <property type="project" value="TreeGrafter"/>
</dbReference>
<dbReference type="Pfam" id="PF03572">
    <property type="entry name" value="Peptidase_S41"/>
    <property type="match status" value="1"/>
</dbReference>
<dbReference type="SUPFAM" id="SSF52096">
    <property type="entry name" value="ClpP/crotonase"/>
    <property type="match status" value="1"/>
</dbReference>
<dbReference type="Proteomes" id="UP000885695">
    <property type="component" value="Unassembled WGS sequence"/>
</dbReference>
<proteinExistence type="inferred from homology"/>
<evidence type="ECO:0000259" key="7">
    <source>
        <dbReference type="PROSITE" id="PS50106"/>
    </source>
</evidence>
<dbReference type="Gene3D" id="3.90.226.10">
    <property type="entry name" value="2-enoyl-CoA Hydratase, Chain A, domain 1"/>
    <property type="match status" value="1"/>
</dbReference>
<dbReference type="Gene3D" id="3.30.750.44">
    <property type="match status" value="1"/>
</dbReference>
<keyword evidence="4 5" id="KW-0720">Serine protease</keyword>
<dbReference type="InterPro" id="IPR041489">
    <property type="entry name" value="PDZ_6"/>
</dbReference>
<dbReference type="CDD" id="cd06782">
    <property type="entry name" value="cpPDZ_CPP-like"/>
    <property type="match status" value="1"/>
</dbReference>
<evidence type="ECO:0000256" key="2">
    <source>
        <dbReference type="ARBA" id="ARBA00022670"/>
    </source>
</evidence>
<dbReference type="PANTHER" id="PTHR32060:SF30">
    <property type="entry name" value="CARBOXY-TERMINAL PROCESSING PROTEASE CTPA"/>
    <property type="match status" value="1"/>
</dbReference>
<accession>A0A7C1SQ17</accession>
<dbReference type="Gene3D" id="2.30.42.10">
    <property type="match status" value="1"/>
</dbReference>
<dbReference type="InterPro" id="IPR036034">
    <property type="entry name" value="PDZ_sf"/>
</dbReference>
<comment type="similarity">
    <text evidence="1 5">Belongs to the peptidase S41A family.</text>
</comment>
<evidence type="ECO:0000256" key="4">
    <source>
        <dbReference type="ARBA" id="ARBA00022825"/>
    </source>
</evidence>
<keyword evidence="6" id="KW-0472">Membrane</keyword>
<organism evidence="8">
    <name type="scientific">candidate division CPR3 bacterium</name>
    <dbReference type="NCBI Taxonomy" id="2268181"/>
    <lineage>
        <taxon>Bacteria</taxon>
        <taxon>Bacteria division CPR3</taxon>
    </lineage>
</organism>
<keyword evidence="6" id="KW-1133">Transmembrane helix</keyword>
<dbReference type="GO" id="GO:0008236">
    <property type="term" value="F:serine-type peptidase activity"/>
    <property type="evidence" value="ECO:0007669"/>
    <property type="project" value="UniProtKB-KW"/>
</dbReference>
<name>A0A7C1SQ17_UNCC3</name>
<comment type="caution">
    <text evidence="8">The sequence shown here is derived from an EMBL/GenBank/DDBJ whole genome shotgun (WGS) entry which is preliminary data.</text>
</comment>
<keyword evidence="6" id="KW-0812">Transmembrane</keyword>
<evidence type="ECO:0000256" key="5">
    <source>
        <dbReference type="RuleBase" id="RU004404"/>
    </source>
</evidence>
<dbReference type="InterPro" id="IPR029045">
    <property type="entry name" value="ClpP/crotonase-like_dom_sf"/>
</dbReference>
<dbReference type="Pfam" id="PF17820">
    <property type="entry name" value="PDZ_6"/>
    <property type="match status" value="1"/>
</dbReference>
<dbReference type="NCBIfam" id="TIGR00225">
    <property type="entry name" value="prc"/>
    <property type="match status" value="1"/>
</dbReference>